<dbReference type="SUPFAM" id="SSF55874">
    <property type="entry name" value="ATPase domain of HSP90 chaperone/DNA topoisomerase II/histidine kinase"/>
    <property type="match status" value="1"/>
</dbReference>
<dbReference type="AlphaFoldDB" id="A0A1M6MM45"/>
<dbReference type="CDD" id="cd17546">
    <property type="entry name" value="REC_hyHK_CKI1_RcsC-like"/>
    <property type="match status" value="1"/>
</dbReference>
<dbReference type="SUPFAM" id="SSF47384">
    <property type="entry name" value="Homodimeric domain of signal transducing histidine kinase"/>
    <property type="match status" value="1"/>
</dbReference>
<dbReference type="PRINTS" id="PR00344">
    <property type="entry name" value="BCTRLSENSOR"/>
</dbReference>
<dbReference type="Gene3D" id="1.10.287.130">
    <property type="match status" value="1"/>
</dbReference>
<dbReference type="Pfam" id="PF00512">
    <property type="entry name" value="HisKA"/>
    <property type="match status" value="1"/>
</dbReference>
<evidence type="ECO:0000259" key="20">
    <source>
        <dbReference type="PROSITE" id="PS50110"/>
    </source>
</evidence>
<evidence type="ECO:0000256" key="5">
    <source>
        <dbReference type="ARBA" id="ARBA00022553"/>
    </source>
</evidence>
<dbReference type="InterPro" id="IPR036097">
    <property type="entry name" value="HisK_dim/P_sf"/>
</dbReference>
<keyword evidence="11 18" id="KW-1133">Transmembrane helix</keyword>
<name>A0A1M6MM45_9PROT</name>
<dbReference type="InterPro" id="IPR001789">
    <property type="entry name" value="Sig_transdc_resp-reg_receiver"/>
</dbReference>
<dbReference type="InterPro" id="IPR036890">
    <property type="entry name" value="HATPase_C_sf"/>
</dbReference>
<evidence type="ECO:0000256" key="8">
    <source>
        <dbReference type="ARBA" id="ARBA00022741"/>
    </source>
</evidence>
<dbReference type="InterPro" id="IPR004358">
    <property type="entry name" value="Sig_transdc_His_kin-like_C"/>
</dbReference>
<evidence type="ECO:0000256" key="16">
    <source>
        <dbReference type="PROSITE-ProRule" id="PRU00169"/>
    </source>
</evidence>
<evidence type="ECO:0000259" key="19">
    <source>
        <dbReference type="PROSITE" id="PS50109"/>
    </source>
</evidence>
<dbReference type="Pfam" id="PF00072">
    <property type="entry name" value="Response_reg"/>
    <property type="match status" value="2"/>
</dbReference>
<dbReference type="Pfam" id="PF02518">
    <property type="entry name" value="HATPase_c"/>
    <property type="match status" value="1"/>
</dbReference>
<feature type="domain" description="Response regulatory" evidence="20">
    <location>
        <begin position="754"/>
        <end position="870"/>
    </location>
</feature>
<evidence type="ECO:0000256" key="15">
    <source>
        <dbReference type="ARBA" id="ARBA00068150"/>
    </source>
</evidence>
<dbReference type="Proteomes" id="UP000184387">
    <property type="component" value="Unassembled WGS sequence"/>
</dbReference>
<dbReference type="STRING" id="198092.SAMN02745194_03526"/>
<dbReference type="InterPro" id="IPR003594">
    <property type="entry name" value="HATPase_dom"/>
</dbReference>
<evidence type="ECO:0000313" key="21">
    <source>
        <dbReference type="EMBL" id="SHJ84532.1"/>
    </source>
</evidence>
<dbReference type="Gene3D" id="3.30.565.10">
    <property type="entry name" value="Histidine kinase-like ATPase, C-terminal domain"/>
    <property type="match status" value="1"/>
</dbReference>
<evidence type="ECO:0000256" key="3">
    <source>
        <dbReference type="ARBA" id="ARBA00012438"/>
    </source>
</evidence>
<dbReference type="GO" id="GO:0005886">
    <property type="term" value="C:plasma membrane"/>
    <property type="evidence" value="ECO:0007669"/>
    <property type="project" value="UniProtKB-SubCell"/>
</dbReference>
<keyword evidence="7 18" id="KW-0812">Transmembrane</keyword>
<evidence type="ECO:0000256" key="9">
    <source>
        <dbReference type="ARBA" id="ARBA00022777"/>
    </source>
</evidence>
<dbReference type="PROSITE" id="PS50109">
    <property type="entry name" value="HIS_KIN"/>
    <property type="match status" value="1"/>
</dbReference>
<dbReference type="GO" id="GO:0005524">
    <property type="term" value="F:ATP binding"/>
    <property type="evidence" value="ECO:0007669"/>
    <property type="project" value="UniProtKB-KW"/>
</dbReference>
<keyword evidence="4" id="KW-1003">Cell membrane</keyword>
<dbReference type="PANTHER" id="PTHR45339">
    <property type="entry name" value="HYBRID SIGNAL TRANSDUCTION HISTIDINE KINASE J"/>
    <property type="match status" value="1"/>
</dbReference>
<evidence type="ECO:0000313" key="22">
    <source>
        <dbReference type="Proteomes" id="UP000184387"/>
    </source>
</evidence>
<evidence type="ECO:0000256" key="7">
    <source>
        <dbReference type="ARBA" id="ARBA00022692"/>
    </source>
</evidence>
<evidence type="ECO:0000256" key="1">
    <source>
        <dbReference type="ARBA" id="ARBA00000085"/>
    </source>
</evidence>
<dbReference type="Pfam" id="PF02743">
    <property type="entry name" value="dCache_1"/>
    <property type="match status" value="1"/>
</dbReference>
<evidence type="ECO:0000256" key="13">
    <source>
        <dbReference type="ARBA" id="ARBA00023136"/>
    </source>
</evidence>
<organism evidence="21 22">
    <name type="scientific">Muricoccus roseus</name>
    <dbReference type="NCBI Taxonomy" id="198092"/>
    <lineage>
        <taxon>Bacteria</taxon>
        <taxon>Pseudomonadati</taxon>
        <taxon>Pseudomonadota</taxon>
        <taxon>Alphaproteobacteria</taxon>
        <taxon>Acetobacterales</taxon>
        <taxon>Roseomonadaceae</taxon>
        <taxon>Muricoccus</taxon>
    </lineage>
</organism>
<keyword evidence="10" id="KW-0067">ATP-binding</keyword>
<feature type="region of interest" description="Disordered" evidence="17">
    <location>
        <begin position="1"/>
        <end position="23"/>
    </location>
</feature>
<dbReference type="Gene3D" id="3.30.450.20">
    <property type="entry name" value="PAS domain"/>
    <property type="match status" value="1"/>
</dbReference>
<feature type="compositionally biased region" description="Polar residues" evidence="17">
    <location>
        <begin position="1"/>
        <end position="14"/>
    </location>
</feature>
<dbReference type="CDD" id="cd18774">
    <property type="entry name" value="PDC2_HK_sensor"/>
    <property type="match status" value="1"/>
</dbReference>
<dbReference type="GO" id="GO:0000155">
    <property type="term" value="F:phosphorelay sensor kinase activity"/>
    <property type="evidence" value="ECO:0007669"/>
    <property type="project" value="InterPro"/>
</dbReference>
<keyword evidence="8" id="KW-0547">Nucleotide-binding</keyword>
<dbReference type="InterPro" id="IPR011006">
    <property type="entry name" value="CheY-like_superfamily"/>
</dbReference>
<feature type="domain" description="Response regulatory" evidence="20">
    <location>
        <begin position="609"/>
        <end position="733"/>
    </location>
</feature>
<protein>
    <recommendedName>
        <fullName evidence="15">Sensory/regulatory protein RpfC</fullName>
        <ecNumber evidence="3">2.7.13.3</ecNumber>
    </recommendedName>
</protein>
<evidence type="ECO:0000256" key="11">
    <source>
        <dbReference type="ARBA" id="ARBA00022989"/>
    </source>
</evidence>
<keyword evidence="12" id="KW-0902">Two-component regulatory system</keyword>
<evidence type="ECO:0000256" key="12">
    <source>
        <dbReference type="ARBA" id="ARBA00023012"/>
    </source>
</evidence>
<keyword evidence="13 18" id="KW-0472">Membrane</keyword>
<proteinExistence type="predicted"/>
<dbReference type="PROSITE" id="PS50110">
    <property type="entry name" value="RESPONSE_REGULATORY"/>
    <property type="match status" value="2"/>
</dbReference>
<evidence type="ECO:0000256" key="2">
    <source>
        <dbReference type="ARBA" id="ARBA00004651"/>
    </source>
</evidence>
<dbReference type="InterPro" id="IPR005467">
    <property type="entry name" value="His_kinase_dom"/>
</dbReference>
<evidence type="ECO:0000256" key="4">
    <source>
        <dbReference type="ARBA" id="ARBA00022475"/>
    </source>
</evidence>
<feature type="modified residue" description="4-aspartylphosphate" evidence="16">
    <location>
        <position position="803"/>
    </location>
</feature>
<dbReference type="InterPro" id="IPR003661">
    <property type="entry name" value="HisK_dim/P_dom"/>
</dbReference>
<reference evidence="21 22" key="1">
    <citation type="submission" date="2016-11" db="EMBL/GenBank/DDBJ databases">
        <authorList>
            <person name="Jaros S."/>
            <person name="Januszkiewicz K."/>
            <person name="Wedrychowicz H."/>
        </authorList>
    </citation>
    <scope>NUCLEOTIDE SEQUENCE [LARGE SCALE GENOMIC DNA]</scope>
    <source>
        <strain evidence="21 22">DSM 14916</strain>
    </source>
</reference>
<comment type="catalytic activity">
    <reaction evidence="1">
        <text>ATP + protein L-histidine = ADP + protein N-phospho-L-histidine.</text>
        <dbReference type="EC" id="2.7.13.3"/>
    </reaction>
</comment>
<dbReference type="RefSeq" id="WP_175562670.1">
    <property type="nucleotide sequence ID" value="NZ_FQZF01000022.1"/>
</dbReference>
<dbReference type="FunFam" id="1.10.287.130:FF:000002">
    <property type="entry name" value="Two-component osmosensing histidine kinase"/>
    <property type="match status" value="1"/>
</dbReference>
<accession>A0A1M6MM45</accession>
<dbReference type="SMART" id="SM00388">
    <property type="entry name" value="HisKA"/>
    <property type="match status" value="1"/>
</dbReference>
<keyword evidence="9" id="KW-0418">Kinase</keyword>
<keyword evidence="22" id="KW-1185">Reference proteome</keyword>
<evidence type="ECO:0000256" key="10">
    <source>
        <dbReference type="ARBA" id="ARBA00022840"/>
    </source>
</evidence>
<comment type="subunit">
    <text evidence="14">At low DSF concentrations, interacts with RpfF.</text>
</comment>
<feature type="modified residue" description="4-aspartylphosphate" evidence="16">
    <location>
        <position position="663"/>
    </location>
</feature>
<gene>
    <name evidence="21" type="ORF">SAMN02745194_03526</name>
</gene>
<dbReference type="SMART" id="SM00387">
    <property type="entry name" value="HATPase_c"/>
    <property type="match status" value="1"/>
</dbReference>
<dbReference type="CDD" id="cd12914">
    <property type="entry name" value="PDC1_DGC_like"/>
    <property type="match status" value="1"/>
</dbReference>
<feature type="transmembrane region" description="Helical" evidence="18">
    <location>
        <begin position="315"/>
        <end position="337"/>
    </location>
</feature>
<dbReference type="SMART" id="SM00448">
    <property type="entry name" value="REC"/>
    <property type="match status" value="2"/>
</dbReference>
<evidence type="ECO:0000256" key="6">
    <source>
        <dbReference type="ARBA" id="ARBA00022679"/>
    </source>
</evidence>
<evidence type="ECO:0000256" key="14">
    <source>
        <dbReference type="ARBA" id="ARBA00064003"/>
    </source>
</evidence>
<evidence type="ECO:0000256" key="18">
    <source>
        <dbReference type="SAM" id="Phobius"/>
    </source>
</evidence>
<dbReference type="CDD" id="cd16922">
    <property type="entry name" value="HATPase_EvgS-ArcB-TorS-like"/>
    <property type="match status" value="1"/>
</dbReference>
<dbReference type="PANTHER" id="PTHR45339:SF5">
    <property type="entry name" value="HISTIDINE KINASE"/>
    <property type="match status" value="1"/>
</dbReference>
<feature type="domain" description="Histidine kinase" evidence="19">
    <location>
        <begin position="371"/>
        <end position="594"/>
    </location>
</feature>
<dbReference type="InterPro" id="IPR033479">
    <property type="entry name" value="dCache_1"/>
</dbReference>
<dbReference type="SUPFAM" id="SSF52172">
    <property type="entry name" value="CheY-like"/>
    <property type="match status" value="2"/>
</dbReference>
<comment type="subcellular location">
    <subcellularLocation>
        <location evidence="2">Cell membrane</location>
        <topology evidence="2">Multi-pass membrane protein</topology>
    </subcellularLocation>
</comment>
<sequence>MMTTVARRMNTTPSPLRRALKLGPAKPATPRPWRLFAATVMVVGLCFAAVYLILFDRGQREAANDAERLTMGVTAAMADQLARAIQTVDFVLLDMAERSSDPDPAATARALAGRIRDVPQLRAVLVVDANGLVTASTVESLRGASVADRDWFRVLRLGGPALRLGSPEAGRFLGGSSAMQARAIQAAGIWSIPLARGLRNGRGEFTGAAVALLNPDYLISVGRRHAEAFGVTVRIHSMNGLLLARSDGRVEGVGEANPSAWLFRDFLPRRESGTYSGIDQDGQDVFAAFSTIRQGTMAIEAARRKAVAFEGVERLAALLTGGGIAIAAIMLVALWLMSRQAAALKAQGDALSESEREARAATRAKEEFLAAMSHEIRTPMNGVIGMTGLLLDSHLDPIQRRYAETIQGSAEHLLMVLNDILDFSKLEAGMIEHEHIPFTLENEIGTIVELFAARAASKGVEMVASLPPELPRQVLGDPGRFRQILFNLVGNAIKFTEGGWIEVSIQATPMEDEEGALRLTCSVADTGIGVDATKVPMLFERFTQADASISRKYGGTGLGLAICRKLAEQMGGGIEATPRQGGGSVFRFWIVVGALPGPAAVPPPLAGRRILVVDDLPLNRDVMVRQLTAAGAAALGAESGAAALNLLRLAARRGTAFHAAVLDATMPGMGGLELARQVRAEAAALGNPALILASFGVEAQQMPDGGPPPGLVDTMLLKPSLPARLLEAVLQVLAPAATALPPPPRALREERPLRILLVEDNATNQLLMRALLARIGAEVMVAGNGAEAVEHACAEAFDVILMDLQMPVMDGLEATREIRRAGLNRETRIVGLTAAVGPEFERQCREAGMDDYLSKPVQRDQLTLALGLSAAMGAPAPG</sequence>
<keyword evidence="6" id="KW-0808">Transferase</keyword>
<keyword evidence="5 16" id="KW-0597">Phosphoprotein</keyword>
<dbReference type="EC" id="2.7.13.3" evidence="3"/>
<dbReference type="EMBL" id="FQZF01000022">
    <property type="protein sequence ID" value="SHJ84532.1"/>
    <property type="molecule type" value="Genomic_DNA"/>
</dbReference>
<evidence type="ECO:0000256" key="17">
    <source>
        <dbReference type="SAM" id="MobiDB-lite"/>
    </source>
</evidence>
<dbReference type="Gene3D" id="3.40.50.2300">
    <property type="match status" value="2"/>
</dbReference>
<dbReference type="CDD" id="cd00082">
    <property type="entry name" value="HisKA"/>
    <property type="match status" value="1"/>
</dbReference>
<dbReference type="FunFam" id="3.30.565.10:FF:000010">
    <property type="entry name" value="Sensor histidine kinase RcsC"/>
    <property type="match status" value="1"/>
</dbReference>
<feature type="transmembrane region" description="Helical" evidence="18">
    <location>
        <begin position="33"/>
        <end position="54"/>
    </location>
</feature>